<name>A0A150GF82_GONPE</name>
<reference evidence="5" key="1">
    <citation type="journal article" date="2016" name="Nat. Commun.">
        <title>The Gonium pectorale genome demonstrates co-option of cell cycle regulation during the evolution of multicellularity.</title>
        <authorList>
            <person name="Hanschen E.R."/>
            <person name="Marriage T.N."/>
            <person name="Ferris P.J."/>
            <person name="Hamaji T."/>
            <person name="Toyoda A."/>
            <person name="Fujiyama A."/>
            <person name="Neme R."/>
            <person name="Noguchi H."/>
            <person name="Minakuchi Y."/>
            <person name="Suzuki M."/>
            <person name="Kawai-Toyooka H."/>
            <person name="Smith D.R."/>
            <person name="Sparks H."/>
            <person name="Anderson J."/>
            <person name="Bakaric R."/>
            <person name="Luria V."/>
            <person name="Karger A."/>
            <person name="Kirschner M.W."/>
            <person name="Durand P.M."/>
            <person name="Michod R.E."/>
            <person name="Nozaki H."/>
            <person name="Olson B.J."/>
        </authorList>
    </citation>
    <scope>NUCLEOTIDE SEQUENCE [LARGE SCALE GENOMIC DNA]</scope>
    <source>
        <strain evidence="5">NIES-2863</strain>
    </source>
</reference>
<dbReference type="PROSITE" id="PS50011">
    <property type="entry name" value="PROTEIN_KINASE_DOM"/>
    <property type="match status" value="1"/>
</dbReference>
<feature type="region of interest" description="Disordered" evidence="2">
    <location>
        <begin position="99"/>
        <end position="127"/>
    </location>
</feature>
<accession>A0A150GF82</accession>
<dbReference type="STRING" id="33097.A0A150GF82"/>
<keyword evidence="1" id="KW-0067">ATP-binding</keyword>
<dbReference type="PANTHER" id="PTHR44329">
    <property type="entry name" value="SERINE/THREONINE-PROTEIN KINASE TNNI3K-RELATED"/>
    <property type="match status" value="1"/>
</dbReference>
<gene>
    <name evidence="4" type="ORF">GPECTOR_27g648</name>
</gene>
<dbReference type="GO" id="GO:0004674">
    <property type="term" value="F:protein serine/threonine kinase activity"/>
    <property type="evidence" value="ECO:0007669"/>
    <property type="project" value="TreeGrafter"/>
</dbReference>
<dbReference type="PANTHER" id="PTHR44329:SF214">
    <property type="entry name" value="PROTEIN KINASE DOMAIN-CONTAINING PROTEIN"/>
    <property type="match status" value="1"/>
</dbReference>
<dbReference type="OrthoDB" id="8891264at2759"/>
<dbReference type="InterPro" id="IPR017441">
    <property type="entry name" value="Protein_kinase_ATP_BS"/>
</dbReference>
<feature type="binding site" evidence="1">
    <location>
        <position position="243"/>
    </location>
    <ligand>
        <name>ATP</name>
        <dbReference type="ChEBI" id="CHEBI:30616"/>
    </ligand>
</feature>
<comment type="caution">
    <text evidence="4">The sequence shown here is derived from an EMBL/GenBank/DDBJ whole genome shotgun (WGS) entry which is preliminary data.</text>
</comment>
<protein>
    <recommendedName>
        <fullName evidence="3">Protein kinase domain-containing protein</fullName>
    </recommendedName>
</protein>
<dbReference type="PROSITE" id="PS00107">
    <property type="entry name" value="PROTEIN_KINASE_ATP"/>
    <property type="match status" value="1"/>
</dbReference>
<evidence type="ECO:0000313" key="5">
    <source>
        <dbReference type="Proteomes" id="UP000075714"/>
    </source>
</evidence>
<evidence type="ECO:0000313" key="4">
    <source>
        <dbReference type="EMBL" id="KXZ48478.1"/>
    </source>
</evidence>
<dbReference type="InterPro" id="IPR011009">
    <property type="entry name" value="Kinase-like_dom_sf"/>
</dbReference>
<dbReference type="EMBL" id="LSYV01000028">
    <property type="protein sequence ID" value="KXZ48478.1"/>
    <property type="molecule type" value="Genomic_DNA"/>
</dbReference>
<evidence type="ECO:0000259" key="3">
    <source>
        <dbReference type="PROSITE" id="PS50011"/>
    </source>
</evidence>
<keyword evidence="5" id="KW-1185">Reference proteome</keyword>
<sequence>MQRPAALPGVQSQQRLGPLAGCTNDTSAPLMQRCWSARGIWGDMAMFGVDTDAYGSIVQGSYYYAWLVQAYYICEITMTQERFFQLGAVGCFKVTVGNAGRSSSGPSPPPAAPRPPHVAEAPAGGGAGGGHRGALFGGVLGGVLGGPPSERQQQQLLLVDAQKRADSRCPLPVTPLTPVAPGVNLNLQYNPAAAAAAGRDAEGGGGGGGAARPEVELLGTTLGVGASGRVVLGAYRGERVAVKILNVGLWDAPAAAAPGYQNCQANEPPAAQHTAGPAAAAIDAIVAAAAAAKAPAPAPAPAPALPSGCAYGDTMSRESSAAMALGAGLGCAAAAGWKHAAGDGGRQASASQSNTDSTGTMTAAARMLGQEVEVLARCQHPNVIRLLAASLNGPRACLVMELMESSLDRMLYGGGGGGKEPRVLPLPTVLHIALQVAQALAYLHPTILHRGKQYV</sequence>
<evidence type="ECO:0000256" key="2">
    <source>
        <dbReference type="SAM" id="MobiDB-lite"/>
    </source>
</evidence>
<dbReference type="InterPro" id="IPR001245">
    <property type="entry name" value="Ser-Thr/Tyr_kinase_cat_dom"/>
</dbReference>
<dbReference type="InterPro" id="IPR051681">
    <property type="entry name" value="Ser/Thr_Kinases-Pseudokinases"/>
</dbReference>
<dbReference type="InterPro" id="IPR000719">
    <property type="entry name" value="Prot_kinase_dom"/>
</dbReference>
<feature type="compositionally biased region" description="Pro residues" evidence="2">
    <location>
        <begin position="106"/>
        <end position="116"/>
    </location>
</feature>
<evidence type="ECO:0000256" key="1">
    <source>
        <dbReference type="PROSITE-ProRule" id="PRU10141"/>
    </source>
</evidence>
<feature type="domain" description="Protein kinase" evidence="3">
    <location>
        <begin position="216"/>
        <end position="455"/>
    </location>
</feature>
<dbReference type="AlphaFoldDB" id="A0A150GF82"/>
<dbReference type="Proteomes" id="UP000075714">
    <property type="component" value="Unassembled WGS sequence"/>
</dbReference>
<proteinExistence type="predicted"/>
<dbReference type="Gene3D" id="1.10.510.10">
    <property type="entry name" value="Transferase(Phosphotransferase) domain 1"/>
    <property type="match status" value="1"/>
</dbReference>
<dbReference type="GO" id="GO:0005524">
    <property type="term" value="F:ATP binding"/>
    <property type="evidence" value="ECO:0007669"/>
    <property type="project" value="UniProtKB-UniRule"/>
</dbReference>
<dbReference type="SUPFAM" id="SSF56112">
    <property type="entry name" value="Protein kinase-like (PK-like)"/>
    <property type="match status" value="1"/>
</dbReference>
<keyword evidence="1" id="KW-0547">Nucleotide-binding</keyword>
<organism evidence="4 5">
    <name type="scientific">Gonium pectorale</name>
    <name type="common">Green alga</name>
    <dbReference type="NCBI Taxonomy" id="33097"/>
    <lineage>
        <taxon>Eukaryota</taxon>
        <taxon>Viridiplantae</taxon>
        <taxon>Chlorophyta</taxon>
        <taxon>core chlorophytes</taxon>
        <taxon>Chlorophyceae</taxon>
        <taxon>CS clade</taxon>
        <taxon>Chlamydomonadales</taxon>
        <taxon>Volvocaceae</taxon>
        <taxon>Gonium</taxon>
    </lineage>
</organism>
<dbReference type="Pfam" id="PF07714">
    <property type="entry name" value="PK_Tyr_Ser-Thr"/>
    <property type="match status" value="1"/>
</dbReference>